<gene>
    <name evidence="6" type="ORF">PG994_006242</name>
</gene>
<keyword evidence="2" id="KW-0597">Phosphoprotein</keyword>
<dbReference type="PANTHER" id="PTHR43775">
    <property type="entry name" value="FATTY ACID SYNTHASE"/>
    <property type="match status" value="1"/>
</dbReference>
<dbReference type="SUPFAM" id="SSF51735">
    <property type="entry name" value="NAD(P)-binding Rossmann-fold domains"/>
    <property type="match status" value="1"/>
</dbReference>
<evidence type="ECO:0000256" key="3">
    <source>
        <dbReference type="ARBA" id="ARBA00022679"/>
    </source>
</evidence>
<reference evidence="6 7" key="1">
    <citation type="submission" date="2023-01" db="EMBL/GenBank/DDBJ databases">
        <title>Analysis of 21 Apiospora genomes using comparative genomics revels a genus with tremendous synthesis potential of carbohydrate active enzymes and secondary metabolites.</title>
        <authorList>
            <person name="Sorensen T."/>
        </authorList>
    </citation>
    <scope>NUCLEOTIDE SEQUENCE [LARGE SCALE GENOMIC DNA]</scope>
    <source>
        <strain evidence="6 7">CBS 135458</strain>
    </source>
</reference>
<dbReference type="GeneID" id="92090714"/>
<evidence type="ECO:0000256" key="2">
    <source>
        <dbReference type="ARBA" id="ARBA00022553"/>
    </source>
</evidence>
<dbReference type="InterPro" id="IPR013968">
    <property type="entry name" value="PKS_KR"/>
</dbReference>
<sequence>MVLRDVSILNMSYEQFTAATRPKVLGSVHLDHIFGCEQAQLDFFILLSSMNCVVGTRGQANYAAANIFMCALAAGRRTRGLAACALNVGTIMGVGYMEREASKALDLTMREAALIPLSETDFHRIFAAGVEAGRPGAADGPVVSTGLSEITANAEVHPRWCEDPKFLHFVSHRMVGSGVEKPKQTSSVSIADKLGECRTEGQLLDVIQGMKTQARRQSI</sequence>
<keyword evidence="4" id="KW-0560">Oxidoreductase</keyword>
<proteinExistence type="predicted"/>
<dbReference type="EMBL" id="JAQQWL010000006">
    <property type="protein sequence ID" value="KAK8069626.1"/>
    <property type="molecule type" value="Genomic_DNA"/>
</dbReference>
<dbReference type="InterPro" id="IPR057326">
    <property type="entry name" value="KR_dom"/>
</dbReference>
<evidence type="ECO:0000313" key="7">
    <source>
        <dbReference type="Proteomes" id="UP001480595"/>
    </source>
</evidence>
<dbReference type="Gene3D" id="3.40.50.720">
    <property type="entry name" value="NAD(P)-binding Rossmann-like Domain"/>
    <property type="match status" value="1"/>
</dbReference>
<dbReference type="InterPro" id="IPR036291">
    <property type="entry name" value="NAD(P)-bd_dom_sf"/>
</dbReference>
<evidence type="ECO:0000256" key="4">
    <source>
        <dbReference type="ARBA" id="ARBA00023002"/>
    </source>
</evidence>
<evidence type="ECO:0000256" key="1">
    <source>
        <dbReference type="ARBA" id="ARBA00022450"/>
    </source>
</evidence>
<dbReference type="InterPro" id="IPR050091">
    <property type="entry name" value="PKS_NRPS_Biosynth_Enz"/>
</dbReference>
<name>A0ABR1VEI3_9PEZI</name>
<dbReference type="RefSeq" id="XP_066716920.1">
    <property type="nucleotide sequence ID" value="XM_066857651.1"/>
</dbReference>
<dbReference type="PANTHER" id="PTHR43775:SF20">
    <property type="entry name" value="HYBRID PKS-NRPS SYNTHETASE APDA"/>
    <property type="match status" value="1"/>
</dbReference>
<evidence type="ECO:0000259" key="5">
    <source>
        <dbReference type="SMART" id="SM00822"/>
    </source>
</evidence>
<dbReference type="Proteomes" id="UP001480595">
    <property type="component" value="Unassembled WGS sequence"/>
</dbReference>
<keyword evidence="7" id="KW-1185">Reference proteome</keyword>
<protein>
    <submittedName>
        <fullName evidence="6">Lovastatin nonaketide synthase</fullName>
    </submittedName>
</protein>
<feature type="domain" description="Ketoreductase" evidence="5">
    <location>
        <begin position="2"/>
        <end position="94"/>
    </location>
</feature>
<dbReference type="SMART" id="SM00822">
    <property type="entry name" value="PKS_KR"/>
    <property type="match status" value="1"/>
</dbReference>
<keyword evidence="1" id="KW-0596">Phosphopantetheine</keyword>
<dbReference type="Pfam" id="PF08659">
    <property type="entry name" value="KR"/>
    <property type="match status" value="1"/>
</dbReference>
<keyword evidence="3" id="KW-0808">Transferase</keyword>
<accession>A0ABR1VEI3</accession>
<evidence type="ECO:0000313" key="6">
    <source>
        <dbReference type="EMBL" id="KAK8069626.1"/>
    </source>
</evidence>
<comment type="caution">
    <text evidence="6">The sequence shown here is derived from an EMBL/GenBank/DDBJ whole genome shotgun (WGS) entry which is preliminary data.</text>
</comment>
<organism evidence="6 7">
    <name type="scientific">Apiospora phragmitis</name>
    <dbReference type="NCBI Taxonomy" id="2905665"/>
    <lineage>
        <taxon>Eukaryota</taxon>
        <taxon>Fungi</taxon>
        <taxon>Dikarya</taxon>
        <taxon>Ascomycota</taxon>
        <taxon>Pezizomycotina</taxon>
        <taxon>Sordariomycetes</taxon>
        <taxon>Xylariomycetidae</taxon>
        <taxon>Amphisphaeriales</taxon>
        <taxon>Apiosporaceae</taxon>
        <taxon>Apiospora</taxon>
    </lineage>
</organism>